<dbReference type="EMBL" id="BART01041409">
    <property type="protein sequence ID" value="GAH25642.1"/>
    <property type="molecule type" value="Genomic_DNA"/>
</dbReference>
<protein>
    <submittedName>
        <fullName evidence="2">Uncharacterized protein</fullName>
    </submittedName>
</protein>
<gene>
    <name evidence="2" type="ORF">S01H4_66661</name>
</gene>
<comment type="caution">
    <text evidence="2">The sequence shown here is derived from an EMBL/GenBank/DDBJ whole genome shotgun (WGS) entry which is preliminary data.</text>
</comment>
<proteinExistence type="predicted"/>
<evidence type="ECO:0000256" key="1">
    <source>
        <dbReference type="SAM" id="Phobius"/>
    </source>
</evidence>
<reference evidence="2" key="1">
    <citation type="journal article" date="2014" name="Front. Microbiol.">
        <title>High frequency of phylogenetically diverse reductive dehalogenase-homologous genes in deep subseafloor sedimentary metagenomes.</title>
        <authorList>
            <person name="Kawai M."/>
            <person name="Futagami T."/>
            <person name="Toyoda A."/>
            <person name="Takaki Y."/>
            <person name="Nishi S."/>
            <person name="Hori S."/>
            <person name="Arai W."/>
            <person name="Tsubouchi T."/>
            <person name="Morono Y."/>
            <person name="Uchiyama I."/>
            <person name="Ito T."/>
            <person name="Fujiyama A."/>
            <person name="Inagaki F."/>
            <person name="Takami H."/>
        </authorList>
    </citation>
    <scope>NUCLEOTIDE SEQUENCE</scope>
    <source>
        <strain evidence="2">Expedition CK06-06</strain>
    </source>
</reference>
<dbReference type="AlphaFoldDB" id="X1DZE1"/>
<keyword evidence="1" id="KW-0472">Membrane</keyword>
<evidence type="ECO:0000313" key="2">
    <source>
        <dbReference type="EMBL" id="GAH25642.1"/>
    </source>
</evidence>
<accession>X1DZE1</accession>
<organism evidence="2">
    <name type="scientific">marine sediment metagenome</name>
    <dbReference type="NCBI Taxonomy" id="412755"/>
    <lineage>
        <taxon>unclassified sequences</taxon>
        <taxon>metagenomes</taxon>
        <taxon>ecological metagenomes</taxon>
    </lineage>
</organism>
<feature type="transmembrane region" description="Helical" evidence="1">
    <location>
        <begin position="12"/>
        <end position="32"/>
    </location>
</feature>
<keyword evidence="1" id="KW-1133">Transmembrane helix</keyword>
<feature type="non-terminal residue" evidence="2">
    <location>
        <position position="1"/>
    </location>
</feature>
<keyword evidence="1" id="KW-0812">Transmembrane</keyword>
<name>X1DZE1_9ZZZZ</name>
<sequence>IFEMPFLLFRVPFFITNAIFIFLYGLTFLFILKDFSIFKLKPSMQVCQS</sequence>